<feature type="chain" id="PRO_5038621239" evidence="1">
    <location>
        <begin position="23"/>
        <end position="172"/>
    </location>
</feature>
<gene>
    <name evidence="2" type="ORF">FHU36_006768</name>
</gene>
<accession>A0A7X0F2F6</accession>
<evidence type="ECO:0000256" key="1">
    <source>
        <dbReference type="SAM" id="SignalP"/>
    </source>
</evidence>
<feature type="signal peptide" evidence="1">
    <location>
        <begin position="1"/>
        <end position="22"/>
    </location>
</feature>
<comment type="caution">
    <text evidence="2">The sequence shown here is derived from an EMBL/GenBank/DDBJ whole genome shotgun (WGS) entry which is preliminary data.</text>
</comment>
<evidence type="ECO:0000313" key="2">
    <source>
        <dbReference type="EMBL" id="MBB6350196.1"/>
    </source>
</evidence>
<reference evidence="2 3" key="1">
    <citation type="submission" date="2020-08" db="EMBL/GenBank/DDBJ databases">
        <title>Sequencing the genomes of 1000 actinobacteria strains.</title>
        <authorList>
            <person name="Klenk H.-P."/>
        </authorList>
    </citation>
    <scope>NUCLEOTIDE SEQUENCE [LARGE SCALE GENOMIC DNA]</scope>
    <source>
        <strain evidence="2 3">DSM 45913</strain>
    </source>
</reference>
<name>A0A7X0F2F6_9ACTN</name>
<dbReference type="AlphaFoldDB" id="A0A7X0F2F6"/>
<dbReference type="Proteomes" id="UP000583800">
    <property type="component" value="Unassembled WGS sequence"/>
</dbReference>
<sequence length="172" mass="18885">MRISRTLSVAVAGALTVGGAFTAPLSVDAATPGSLHSTKSATMARANFTVITEVQNAMDHPAWIYIGENNSWFGPIDAHSTKTSDIRVPWVGNADEMSKSIRVHKEGLTCPSSEPCRPHKFHLYYVFQDYWQPNDQVKYTGNGIYDYAQPIPGPSTDGGNKRLIIAPDRPYM</sequence>
<protein>
    <submittedName>
        <fullName evidence="2">Uncharacterized protein</fullName>
    </submittedName>
</protein>
<dbReference type="EMBL" id="JACHJB010000003">
    <property type="protein sequence ID" value="MBB6350196.1"/>
    <property type="molecule type" value="Genomic_DNA"/>
</dbReference>
<evidence type="ECO:0000313" key="3">
    <source>
        <dbReference type="Proteomes" id="UP000583800"/>
    </source>
</evidence>
<keyword evidence="1" id="KW-0732">Signal</keyword>
<keyword evidence="3" id="KW-1185">Reference proteome</keyword>
<proteinExistence type="predicted"/>
<organism evidence="2 3">
    <name type="scientific">Nonomuraea muscovyensis</name>
    <dbReference type="NCBI Taxonomy" id="1124761"/>
    <lineage>
        <taxon>Bacteria</taxon>
        <taxon>Bacillati</taxon>
        <taxon>Actinomycetota</taxon>
        <taxon>Actinomycetes</taxon>
        <taxon>Streptosporangiales</taxon>
        <taxon>Streptosporangiaceae</taxon>
        <taxon>Nonomuraea</taxon>
    </lineage>
</organism>
<dbReference type="RefSeq" id="WP_185088035.1">
    <property type="nucleotide sequence ID" value="NZ_JACHJB010000003.1"/>
</dbReference>